<evidence type="ECO:0000313" key="2">
    <source>
        <dbReference type="Proteomes" id="UP000887565"/>
    </source>
</evidence>
<dbReference type="GO" id="GO:0000978">
    <property type="term" value="F:RNA polymerase II cis-regulatory region sequence-specific DNA binding"/>
    <property type="evidence" value="ECO:0007669"/>
    <property type="project" value="TreeGrafter"/>
</dbReference>
<organism evidence="2 3">
    <name type="scientific">Romanomermis culicivorax</name>
    <name type="common">Nematode worm</name>
    <dbReference type="NCBI Taxonomy" id="13658"/>
    <lineage>
        <taxon>Eukaryota</taxon>
        <taxon>Metazoa</taxon>
        <taxon>Ecdysozoa</taxon>
        <taxon>Nematoda</taxon>
        <taxon>Enoplea</taxon>
        <taxon>Dorylaimia</taxon>
        <taxon>Mermithida</taxon>
        <taxon>Mermithoidea</taxon>
        <taxon>Mermithidae</taxon>
        <taxon>Romanomermis</taxon>
    </lineage>
</organism>
<dbReference type="PANTHER" id="PTHR24169:SF28">
    <property type="entry name" value="NUCLEAR FACTOR NF-KAPPA-B P110 SUBUNIT"/>
    <property type="match status" value="1"/>
</dbReference>
<dbReference type="Proteomes" id="UP000887565">
    <property type="component" value="Unplaced"/>
</dbReference>
<dbReference type="InterPro" id="IPR000451">
    <property type="entry name" value="NFkB/Dor"/>
</dbReference>
<dbReference type="Pfam" id="PF00554">
    <property type="entry name" value="RHD_DNA_bind"/>
    <property type="match status" value="1"/>
</dbReference>
<evidence type="ECO:0000313" key="3">
    <source>
        <dbReference type="WBParaSite" id="nRc.2.0.1.t17128-RA"/>
    </source>
</evidence>
<dbReference type="Gene3D" id="2.60.40.340">
    <property type="entry name" value="Rel homology domain (RHD), DNA-binding domain"/>
    <property type="match status" value="1"/>
</dbReference>
<protein>
    <submittedName>
        <fullName evidence="3">RHD domain-containing protein</fullName>
    </submittedName>
</protein>
<dbReference type="InterPro" id="IPR011539">
    <property type="entry name" value="RHD_DNA_bind_dom"/>
</dbReference>
<dbReference type="WBParaSite" id="nRc.2.0.1.t17128-RA">
    <property type="protein sequence ID" value="nRc.2.0.1.t17128-RA"/>
    <property type="gene ID" value="nRc.2.0.1.g17128"/>
</dbReference>
<name>A0A915ISE9_ROMCU</name>
<dbReference type="PANTHER" id="PTHR24169">
    <property type="entry name" value="NUCLEAR FACTOR NF-KAPPA-B PROTEIN"/>
    <property type="match status" value="1"/>
</dbReference>
<dbReference type="InterPro" id="IPR008967">
    <property type="entry name" value="p53-like_TF_DNA-bd_sf"/>
</dbReference>
<sequence>MINNGNIYNDFDVVADSTTPNVDQLTDLFALPVPTPTPPIFYDNYANNGYSSSNSPNDIFACPPTVIPGNSQQQQSAPCNYYPAQGPTLPAFFDDSFKTAPKPGAGHIFVNLIILDQPVDRCRFRYKAEQGPHGALRAVSSNAASSSKMQKFVPKVKVDNLIGNGYVAVSLWTNEPVPRPHVNELWGSECENGTCKIKLNAEMTARWV</sequence>
<keyword evidence="2" id="KW-1185">Reference proteome</keyword>
<reference evidence="3" key="1">
    <citation type="submission" date="2022-11" db="UniProtKB">
        <authorList>
            <consortium name="WormBaseParasite"/>
        </authorList>
    </citation>
    <scope>IDENTIFICATION</scope>
</reference>
<accession>A0A915ISE9</accession>
<proteinExistence type="predicted"/>
<dbReference type="InterPro" id="IPR037059">
    <property type="entry name" value="RHD_DNA_bind_dom_sf"/>
</dbReference>
<dbReference type="PROSITE" id="PS50254">
    <property type="entry name" value="REL_2"/>
    <property type="match status" value="1"/>
</dbReference>
<dbReference type="GO" id="GO:0005737">
    <property type="term" value="C:cytoplasm"/>
    <property type="evidence" value="ECO:0007669"/>
    <property type="project" value="InterPro"/>
</dbReference>
<evidence type="ECO:0000259" key="1">
    <source>
        <dbReference type="PROSITE" id="PS50254"/>
    </source>
</evidence>
<dbReference type="GO" id="GO:0000981">
    <property type="term" value="F:DNA-binding transcription factor activity, RNA polymerase II-specific"/>
    <property type="evidence" value="ECO:0007669"/>
    <property type="project" value="TreeGrafter"/>
</dbReference>
<dbReference type="SUPFAM" id="SSF49417">
    <property type="entry name" value="p53-like transcription factors"/>
    <property type="match status" value="1"/>
</dbReference>
<feature type="domain" description="RHD" evidence="1">
    <location>
        <begin position="112"/>
        <end position="202"/>
    </location>
</feature>
<dbReference type="AlphaFoldDB" id="A0A915ISE9"/>